<sequence>MSQRSLSFDASLLVRDARGRYRPATASQILAAARRVVDQTLQRNEAFTSPTVVKNYLCAKLAGYEHEVFAVLFLDNRHRLIEYVELFRGTIDGALYLAMR</sequence>
<reference evidence="7" key="1">
    <citation type="submission" date="2013-08" db="EMBL/GenBank/DDBJ databases">
        <authorList>
            <person name="Mendez C."/>
            <person name="Richter M."/>
            <person name="Ferrer M."/>
            <person name="Sanchez J."/>
        </authorList>
    </citation>
    <scope>NUCLEOTIDE SEQUENCE</scope>
</reference>
<dbReference type="PANTHER" id="PTHR30471">
    <property type="entry name" value="DNA REPAIR PROTEIN RADC"/>
    <property type="match status" value="1"/>
</dbReference>
<evidence type="ECO:0000256" key="2">
    <source>
        <dbReference type="ARBA" id="ARBA00022723"/>
    </source>
</evidence>
<dbReference type="Gene3D" id="3.40.140.10">
    <property type="entry name" value="Cytidine Deaminase, domain 2"/>
    <property type="match status" value="1"/>
</dbReference>
<dbReference type="GO" id="GO:0006508">
    <property type="term" value="P:proteolysis"/>
    <property type="evidence" value="ECO:0007669"/>
    <property type="project" value="UniProtKB-KW"/>
</dbReference>
<evidence type="ECO:0000256" key="4">
    <source>
        <dbReference type="ARBA" id="ARBA00022833"/>
    </source>
</evidence>
<organism evidence="7">
    <name type="scientific">mine drainage metagenome</name>
    <dbReference type="NCBI Taxonomy" id="410659"/>
    <lineage>
        <taxon>unclassified sequences</taxon>
        <taxon>metagenomes</taxon>
        <taxon>ecological metagenomes</taxon>
    </lineage>
</organism>
<dbReference type="GO" id="GO:0008237">
    <property type="term" value="F:metallopeptidase activity"/>
    <property type="evidence" value="ECO:0007669"/>
    <property type="project" value="UniProtKB-KW"/>
</dbReference>
<protein>
    <submittedName>
        <fullName evidence="7">DNA repair protein RadC</fullName>
    </submittedName>
</protein>
<dbReference type="Pfam" id="PF04002">
    <property type="entry name" value="RadC"/>
    <property type="match status" value="1"/>
</dbReference>
<keyword evidence="1" id="KW-0645">Protease</keyword>
<reference evidence="7" key="2">
    <citation type="journal article" date="2014" name="ISME J.">
        <title>Microbial stratification in low pH oxic and suboxic macroscopic growths along an acid mine drainage.</title>
        <authorList>
            <person name="Mendez-Garcia C."/>
            <person name="Mesa V."/>
            <person name="Sprenger R.R."/>
            <person name="Richter M."/>
            <person name="Diez M.S."/>
            <person name="Solano J."/>
            <person name="Bargiela R."/>
            <person name="Golyshina O.V."/>
            <person name="Manteca A."/>
            <person name="Ramos J.L."/>
            <person name="Gallego J.R."/>
            <person name="Llorente I."/>
            <person name="Martins Dos Santos V.A."/>
            <person name="Jensen O.N."/>
            <person name="Pelaez A.I."/>
            <person name="Sanchez J."/>
            <person name="Ferrer M."/>
        </authorList>
    </citation>
    <scope>NUCLEOTIDE SEQUENCE</scope>
</reference>
<dbReference type="AlphaFoldDB" id="T0ZUD4"/>
<evidence type="ECO:0000313" key="7">
    <source>
        <dbReference type="EMBL" id="EQD48118.1"/>
    </source>
</evidence>
<keyword evidence="3" id="KW-0378">Hydrolase</keyword>
<dbReference type="PROSITE" id="PS50249">
    <property type="entry name" value="MPN"/>
    <property type="match status" value="1"/>
</dbReference>
<feature type="non-terminal residue" evidence="7">
    <location>
        <position position="100"/>
    </location>
</feature>
<dbReference type="GO" id="GO:0046872">
    <property type="term" value="F:metal ion binding"/>
    <property type="evidence" value="ECO:0007669"/>
    <property type="project" value="UniProtKB-KW"/>
</dbReference>
<proteinExistence type="predicted"/>
<evidence type="ECO:0000256" key="5">
    <source>
        <dbReference type="ARBA" id="ARBA00023049"/>
    </source>
</evidence>
<name>T0ZUD4_9ZZZZ</name>
<gene>
    <name evidence="7" type="ORF">B2A_08118</name>
</gene>
<evidence type="ECO:0000259" key="6">
    <source>
        <dbReference type="PROSITE" id="PS50249"/>
    </source>
</evidence>
<accession>T0ZUD4</accession>
<dbReference type="InterPro" id="IPR001405">
    <property type="entry name" value="UPF0758"/>
</dbReference>
<dbReference type="EMBL" id="AUZZ01005843">
    <property type="protein sequence ID" value="EQD48118.1"/>
    <property type="molecule type" value="Genomic_DNA"/>
</dbReference>
<comment type="caution">
    <text evidence="7">The sequence shown here is derived from an EMBL/GenBank/DDBJ whole genome shotgun (WGS) entry which is preliminary data.</text>
</comment>
<evidence type="ECO:0000256" key="1">
    <source>
        <dbReference type="ARBA" id="ARBA00022670"/>
    </source>
</evidence>
<evidence type="ECO:0000256" key="3">
    <source>
        <dbReference type="ARBA" id="ARBA00022801"/>
    </source>
</evidence>
<keyword evidence="4" id="KW-0862">Zinc</keyword>
<keyword evidence="5" id="KW-0482">Metalloprotease</keyword>
<dbReference type="InterPro" id="IPR037518">
    <property type="entry name" value="MPN"/>
</dbReference>
<dbReference type="PANTHER" id="PTHR30471:SF6">
    <property type="entry name" value="UPF0758 PROTEIN VC_0510"/>
    <property type="match status" value="1"/>
</dbReference>
<feature type="domain" description="MPN" evidence="6">
    <location>
        <begin position="46"/>
        <end position="100"/>
    </location>
</feature>
<keyword evidence="2" id="KW-0479">Metal-binding</keyword>
<dbReference type="InterPro" id="IPR025657">
    <property type="entry name" value="RadC_JAB"/>
</dbReference>